<dbReference type="InterPro" id="IPR045197">
    <property type="entry name" value="NUP210-like"/>
</dbReference>
<protein>
    <recommendedName>
        <fullName evidence="2">NUP210 Ig-like domain-containing protein</fullName>
    </recommendedName>
</protein>
<gene>
    <name evidence="3" type="ORF">MONAX_5E030944</name>
</gene>
<dbReference type="PANTHER" id="PTHR23019">
    <property type="entry name" value="NUCLEAR PORE MEMBRANE GLYCOPROTEIN GP210-RELATED"/>
    <property type="match status" value="1"/>
</dbReference>
<dbReference type="Pfam" id="PF26184">
    <property type="entry name" value="Ig_NUP210_8th"/>
    <property type="match status" value="1"/>
</dbReference>
<reference evidence="3" key="1">
    <citation type="submission" date="2019-04" db="EMBL/GenBank/DDBJ databases">
        <authorList>
            <person name="Alioto T."/>
            <person name="Alioto T."/>
        </authorList>
    </citation>
    <scope>NUCLEOTIDE SEQUENCE [LARGE SCALE GENOMIC DNA]</scope>
</reference>
<feature type="region of interest" description="Disordered" evidence="1">
    <location>
        <begin position="283"/>
        <end position="333"/>
    </location>
</feature>
<dbReference type="GO" id="GO:0005643">
    <property type="term" value="C:nuclear pore"/>
    <property type="evidence" value="ECO:0007669"/>
    <property type="project" value="TreeGrafter"/>
</dbReference>
<name>A0A5E4BZA0_MARMO</name>
<dbReference type="Pfam" id="PF24902">
    <property type="entry name" value="Ig_NUP210_9th"/>
    <property type="match status" value="1"/>
</dbReference>
<dbReference type="InterPro" id="IPR056899">
    <property type="entry name" value="Ig_NUP210_9th"/>
</dbReference>
<accession>A0A5E4BZA0</accession>
<dbReference type="PANTHER" id="PTHR23019:SF2">
    <property type="entry name" value="NUCLEAR PORE MEMBRANE GLYCOPROTEIN 210"/>
    <property type="match status" value="1"/>
</dbReference>
<evidence type="ECO:0000313" key="4">
    <source>
        <dbReference type="Proteomes" id="UP000335636"/>
    </source>
</evidence>
<dbReference type="EMBL" id="CABDUW010000773">
    <property type="protein sequence ID" value="VTJ74954.1"/>
    <property type="molecule type" value="Genomic_DNA"/>
</dbReference>
<feature type="domain" description="NUP210 Ig-like" evidence="2">
    <location>
        <begin position="76"/>
        <end position="154"/>
    </location>
</feature>
<proteinExistence type="predicted"/>
<comment type="caution">
    <text evidence="3">The sequence shown here is derived from an EMBL/GenBank/DDBJ whole genome shotgun (WGS) entry which is preliminary data.</text>
</comment>
<dbReference type="Proteomes" id="UP000335636">
    <property type="component" value="Unassembled WGS sequence"/>
</dbReference>
<keyword evidence="4" id="KW-1185">Reference proteome</keyword>
<organism evidence="3 4">
    <name type="scientific">Marmota monax</name>
    <name type="common">Woodchuck</name>
    <dbReference type="NCBI Taxonomy" id="9995"/>
    <lineage>
        <taxon>Eukaryota</taxon>
        <taxon>Metazoa</taxon>
        <taxon>Chordata</taxon>
        <taxon>Craniata</taxon>
        <taxon>Vertebrata</taxon>
        <taxon>Euteleostomi</taxon>
        <taxon>Mammalia</taxon>
        <taxon>Eutheria</taxon>
        <taxon>Euarchontoglires</taxon>
        <taxon>Glires</taxon>
        <taxon>Rodentia</taxon>
        <taxon>Sciuromorpha</taxon>
        <taxon>Sciuridae</taxon>
        <taxon>Xerinae</taxon>
        <taxon>Marmotini</taxon>
        <taxon>Marmota</taxon>
    </lineage>
</organism>
<sequence>MMEGWVTTEAQRRCPPLDPGLQAIAVHEASGTVSISATVTGYQLSHLSAATVKPLPGPHAPVSSSVELVLVEDVRVDPDVVTLYNHPDVQAELHVKEGSGYFFLNTSAASVVRVAYQEARGIATVHPLLPGSATVLIHDLCLPFLAPAEATVHVSDIHELYVRVVDKVEIGKMVKAHVRVLDFYKKSFLAKYFAFMDLKLRAASQIITLVALDKALDGYTAAFLVHGTAIGQTSLTARVTDTAGQRISSTQQQIEAGRSSNSPGSHHGEALLKCVPVLASEERVSTRPRGREAGSWELSSCHGAVRAEGSLSHPEPPRAGRSGEGSPEAPVSV</sequence>
<evidence type="ECO:0000256" key="1">
    <source>
        <dbReference type="SAM" id="MobiDB-lite"/>
    </source>
</evidence>
<dbReference type="AlphaFoldDB" id="A0A5E4BZA0"/>
<evidence type="ECO:0000259" key="2">
    <source>
        <dbReference type="Pfam" id="PF24902"/>
    </source>
</evidence>
<evidence type="ECO:0000313" key="3">
    <source>
        <dbReference type="EMBL" id="VTJ74954.1"/>
    </source>
</evidence>
<feature type="compositionally biased region" description="Basic and acidic residues" evidence="1">
    <location>
        <begin position="283"/>
        <end position="294"/>
    </location>
</feature>